<dbReference type="GO" id="GO:0016887">
    <property type="term" value="F:ATP hydrolysis activity"/>
    <property type="evidence" value="ECO:0007669"/>
    <property type="project" value="InterPro"/>
</dbReference>
<keyword evidence="2" id="KW-1003">Cell membrane</keyword>
<dbReference type="PANTHER" id="PTHR42781:SF4">
    <property type="entry name" value="SPERMIDINE_PUTRESCINE IMPORT ATP-BINDING PROTEIN POTA"/>
    <property type="match status" value="1"/>
</dbReference>
<dbReference type="Gene3D" id="3.40.50.300">
    <property type="entry name" value="P-loop containing nucleotide triphosphate hydrolases"/>
    <property type="match status" value="1"/>
</dbReference>
<name>A0A6S7AS33_9BURK</name>
<dbReference type="GO" id="GO:0015847">
    <property type="term" value="P:putrescine transport"/>
    <property type="evidence" value="ECO:0007669"/>
    <property type="project" value="UniProtKB-ARBA"/>
</dbReference>
<dbReference type="RefSeq" id="WP_175102637.1">
    <property type="nucleotide sequence ID" value="NZ_CADIKM010000001.1"/>
</dbReference>
<dbReference type="PROSITE" id="PS50893">
    <property type="entry name" value="ABC_TRANSPORTER_2"/>
    <property type="match status" value="1"/>
</dbReference>
<dbReference type="Proteomes" id="UP000494115">
    <property type="component" value="Unassembled WGS sequence"/>
</dbReference>
<evidence type="ECO:0000256" key="1">
    <source>
        <dbReference type="ARBA" id="ARBA00022448"/>
    </source>
</evidence>
<dbReference type="InterPro" id="IPR027417">
    <property type="entry name" value="P-loop_NTPase"/>
</dbReference>
<reference evidence="7 8" key="1">
    <citation type="submission" date="2020-04" db="EMBL/GenBank/DDBJ databases">
        <authorList>
            <person name="De Canck E."/>
        </authorList>
    </citation>
    <scope>NUCLEOTIDE SEQUENCE [LARGE SCALE GENOMIC DNA]</scope>
    <source>
        <strain evidence="7 8">LMG 28138</strain>
    </source>
</reference>
<dbReference type="InterPro" id="IPR017871">
    <property type="entry name" value="ABC_transporter-like_CS"/>
</dbReference>
<gene>
    <name evidence="7" type="primary">potA_1</name>
    <name evidence="7" type="ORF">LMG28138_00059</name>
</gene>
<dbReference type="Pfam" id="PF08402">
    <property type="entry name" value="TOBE_2"/>
    <property type="match status" value="1"/>
</dbReference>
<keyword evidence="4" id="KW-0547">Nucleotide-binding</keyword>
<dbReference type="SUPFAM" id="SSF52540">
    <property type="entry name" value="P-loop containing nucleoside triphosphate hydrolases"/>
    <property type="match status" value="1"/>
</dbReference>
<keyword evidence="3" id="KW-0472">Membrane</keyword>
<evidence type="ECO:0000256" key="5">
    <source>
        <dbReference type="ARBA" id="ARBA00022840"/>
    </source>
</evidence>
<sequence length="355" mass="38796">MKSTPQLELININKRFGSAVTADNFSLTIEQGEFFTFLGPSGSGKSTILRMVAGLEQPDSGSIRYGGRDLAGVPPWKRDLGMMFQQYALFPHMTVAQNVAYGLKAHRMPTDAQRTRVKQMLELIGMSGKADKNATLLSGGEQQRVALARALAPAPDMLLLDEPLSALDEKIRREMQLELKHIQRRTGTTFFYVTHDQEEALTMSDRVAVLNGGRCVQCDAPERIFTRPRTRFVAHFFRGCNVVDATLENTGPNAAVRFGGVQLPFPGPTTSGAAKTRGLAIRSEDLRVGAQASGLPLKLSATLEEVVYKGTTVDHCLRLPDGQRIVATATQREADTLGQVVPVGLDPSRVVFLED</sequence>
<accession>A0A6S7AS33</accession>
<evidence type="ECO:0000256" key="3">
    <source>
        <dbReference type="ARBA" id="ARBA00022519"/>
    </source>
</evidence>
<dbReference type="InterPro" id="IPR003439">
    <property type="entry name" value="ABC_transporter-like_ATP-bd"/>
</dbReference>
<dbReference type="InterPro" id="IPR050093">
    <property type="entry name" value="ABC_SmlMolc_Importer"/>
</dbReference>
<evidence type="ECO:0000313" key="7">
    <source>
        <dbReference type="EMBL" id="CAB3775997.1"/>
    </source>
</evidence>
<dbReference type="InterPro" id="IPR003593">
    <property type="entry name" value="AAA+_ATPase"/>
</dbReference>
<dbReference type="PANTHER" id="PTHR42781">
    <property type="entry name" value="SPERMIDINE/PUTRESCINE IMPORT ATP-BINDING PROTEIN POTA"/>
    <property type="match status" value="1"/>
</dbReference>
<dbReference type="SMART" id="SM00382">
    <property type="entry name" value="AAA"/>
    <property type="match status" value="1"/>
</dbReference>
<evidence type="ECO:0000259" key="6">
    <source>
        <dbReference type="PROSITE" id="PS50893"/>
    </source>
</evidence>
<keyword evidence="5 7" id="KW-0067">ATP-binding</keyword>
<keyword evidence="3" id="KW-0997">Cell inner membrane</keyword>
<dbReference type="InterPro" id="IPR013611">
    <property type="entry name" value="Transp-assoc_OB_typ2"/>
</dbReference>
<organism evidence="7 8">
    <name type="scientific">Pararobbsia alpina</name>
    <dbReference type="NCBI Taxonomy" id="621374"/>
    <lineage>
        <taxon>Bacteria</taxon>
        <taxon>Pseudomonadati</taxon>
        <taxon>Pseudomonadota</taxon>
        <taxon>Betaproteobacteria</taxon>
        <taxon>Burkholderiales</taxon>
        <taxon>Burkholderiaceae</taxon>
        <taxon>Pararobbsia</taxon>
    </lineage>
</organism>
<dbReference type="InterPro" id="IPR008995">
    <property type="entry name" value="Mo/tungstate-bd_C_term_dom"/>
</dbReference>
<protein>
    <submittedName>
        <fullName evidence="7">Spermidine/putrescine import ATP-binding protein PotA</fullName>
    </submittedName>
</protein>
<evidence type="ECO:0000313" key="8">
    <source>
        <dbReference type="Proteomes" id="UP000494115"/>
    </source>
</evidence>
<dbReference type="SUPFAM" id="SSF50331">
    <property type="entry name" value="MOP-like"/>
    <property type="match status" value="1"/>
</dbReference>
<dbReference type="Pfam" id="PF00005">
    <property type="entry name" value="ABC_tran"/>
    <property type="match status" value="1"/>
</dbReference>
<dbReference type="GO" id="GO:0043190">
    <property type="term" value="C:ATP-binding cassette (ABC) transporter complex"/>
    <property type="evidence" value="ECO:0007669"/>
    <property type="project" value="InterPro"/>
</dbReference>
<dbReference type="GO" id="GO:0022857">
    <property type="term" value="F:transmembrane transporter activity"/>
    <property type="evidence" value="ECO:0007669"/>
    <property type="project" value="InterPro"/>
</dbReference>
<feature type="domain" description="ABC transporter" evidence="6">
    <location>
        <begin position="7"/>
        <end position="237"/>
    </location>
</feature>
<dbReference type="GO" id="GO:0005524">
    <property type="term" value="F:ATP binding"/>
    <property type="evidence" value="ECO:0007669"/>
    <property type="project" value="UniProtKB-KW"/>
</dbReference>
<keyword evidence="8" id="KW-1185">Reference proteome</keyword>
<dbReference type="FunFam" id="3.40.50.300:FF:000133">
    <property type="entry name" value="Spermidine/putrescine import ATP-binding protein PotA"/>
    <property type="match status" value="1"/>
</dbReference>
<evidence type="ECO:0000256" key="4">
    <source>
        <dbReference type="ARBA" id="ARBA00022741"/>
    </source>
</evidence>
<proteinExistence type="predicted"/>
<dbReference type="PROSITE" id="PS00211">
    <property type="entry name" value="ABC_TRANSPORTER_1"/>
    <property type="match status" value="1"/>
</dbReference>
<dbReference type="AlphaFoldDB" id="A0A6S7AS33"/>
<keyword evidence="1" id="KW-0813">Transport</keyword>
<dbReference type="EMBL" id="CADIKM010000001">
    <property type="protein sequence ID" value="CAB3775997.1"/>
    <property type="molecule type" value="Genomic_DNA"/>
</dbReference>
<evidence type="ECO:0000256" key="2">
    <source>
        <dbReference type="ARBA" id="ARBA00022475"/>
    </source>
</evidence>